<evidence type="ECO:0000313" key="3">
    <source>
        <dbReference type="EMBL" id="CAB4175993.1"/>
    </source>
</evidence>
<protein>
    <submittedName>
        <fullName evidence="5">Uncharacterized protein</fullName>
    </submittedName>
</protein>
<evidence type="ECO:0000313" key="1">
    <source>
        <dbReference type="EMBL" id="CAB4146213.1"/>
    </source>
</evidence>
<evidence type="ECO:0000313" key="4">
    <source>
        <dbReference type="EMBL" id="CAB4186535.1"/>
    </source>
</evidence>
<accession>A0A6J5SQ38</accession>
<organism evidence="5">
    <name type="scientific">uncultured Caudovirales phage</name>
    <dbReference type="NCBI Taxonomy" id="2100421"/>
    <lineage>
        <taxon>Viruses</taxon>
        <taxon>Duplodnaviria</taxon>
        <taxon>Heunggongvirae</taxon>
        <taxon>Uroviricota</taxon>
        <taxon>Caudoviricetes</taxon>
        <taxon>Peduoviridae</taxon>
        <taxon>Maltschvirus</taxon>
        <taxon>Maltschvirus maltsch</taxon>
    </lineage>
</organism>
<dbReference type="EMBL" id="LR797458">
    <property type="protein sequence ID" value="CAB4217642.1"/>
    <property type="molecule type" value="Genomic_DNA"/>
</dbReference>
<dbReference type="EMBL" id="LR797096">
    <property type="protein sequence ID" value="CAB4186535.1"/>
    <property type="molecule type" value="Genomic_DNA"/>
</dbReference>
<evidence type="ECO:0000313" key="2">
    <source>
        <dbReference type="EMBL" id="CAB4163636.1"/>
    </source>
</evidence>
<name>A0A6J5SQ38_9CAUD</name>
<gene>
    <name evidence="4" type="ORF">UFOVP1147_55</name>
    <name evidence="5" type="ORF">UFOVP1594_51</name>
    <name evidence="1" type="ORF">UFOVP484_18</name>
    <name evidence="2" type="ORF">UFOVP808_34</name>
    <name evidence="3" type="ORF">UFOVP994_51</name>
</gene>
<evidence type="ECO:0000313" key="5">
    <source>
        <dbReference type="EMBL" id="CAB4217642.1"/>
    </source>
</evidence>
<dbReference type="EMBL" id="LR796930">
    <property type="protein sequence ID" value="CAB4175993.1"/>
    <property type="molecule type" value="Genomic_DNA"/>
</dbReference>
<dbReference type="EMBL" id="LR796463">
    <property type="protein sequence ID" value="CAB4146213.1"/>
    <property type="molecule type" value="Genomic_DNA"/>
</dbReference>
<proteinExistence type="predicted"/>
<reference evidence="5" key="1">
    <citation type="submission" date="2020-05" db="EMBL/GenBank/DDBJ databases">
        <authorList>
            <person name="Chiriac C."/>
            <person name="Salcher M."/>
            <person name="Ghai R."/>
            <person name="Kavagutti S V."/>
        </authorList>
    </citation>
    <scope>NUCLEOTIDE SEQUENCE</scope>
</reference>
<dbReference type="EMBL" id="LR796751">
    <property type="protein sequence ID" value="CAB4163636.1"/>
    <property type="molecule type" value="Genomic_DNA"/>
</dbReference>
<sequence length="50" mass="5568">MNAEDFYEHFKAGLKYLGLSWGEMDQAVVTIINGKFVMTAADKSCVVELP</sequence>